<dbReference type="PANTHER" id="PTHR43298">
    <property type="entry name" value="MULTIDRUG RESISTANCE PROTEIN NORM-RELATED"/>
    <property type="match status" value="1"/>
</dbReference>
<evidence type="ECO:0000313" key="11">
    <source>
        <dbReference type="EMBL" id="MBF0970853.1"/>
    </source>
</evidence>
<evidence type="ECO:0000256" key="2">
    <source>
        <dbReference type="ARBA" id="ARBA00022448"/>
    </source>
</evidence>
<dbReference type="CDD" id="cd13131">
    <property type="entry name" value="MATE_NorM_like"/>
    <property type="match status" value="1"/>
</dbReference>
<dbReference type="GO" id="GO:0006811">
    <property type="term" value="P:monoatomic ion transport"/>
    <property type="evidence" value="ECO:0007669"/>
    <property type="project" value="UniProtKB-KW"/>
</dbReference>
<evidence type="ECO:0000256" key="10">
    <source>
        <dbReference type="SAM" id="Phobius"/>
    </source>
</evidence>
<keyword evidence="2" id="KW-0813">Transport</keyword>
<name>A0A929X0A8_9BACT</name>
<dbReference type="NCBIfam" id="TIGR00797">
    <property type="entry name" value="matE"/>
    <property type="match status" value="1"/>
</dbReference>
<dbReference type="InterPro" id="IPR050222">
    <property type="entry name" value="MATE_MdtK"/>
</dbReference>
<keyword evidence="6 10" id="KW-1133">Transmembrane helix</keyword>
<dbReference type="Proteomes" id="UP000704068">
    <property type="component" value="Unassembled WGS sequence"/>
</dbReference>
<feature type="transmembrane region" description="Helical" evidence="10">
    <location>
        <begin position="127"/>
        <end position="148"/>
    </location>
</feature>
<organism evidence="11 12">
    <name type="scientific">Alloprevotella tannerae</name>
    <dbReference type="NCBI Taxonomy" id="76122"/>
    <lineage>
        <taxon>Bacteria</taxon>
        <taxon>Pseudomonadati</taxon>
        <taxon>Bacteroidota</taxon>
        <taxon>Bacteroidia</taxon>
        <taxon>Bacteroidales</taxon>
        <taxon>Prevotellaceae</taxon>
        <taxon>Alloprevotella</taxon>
    </lineage>
</organism>
<evidence type="ECO:0000256" key="7">
    <source>
        <dbReference type="ARBA" id="ARBA00023065"/>
    </source>
</evidence>
<dbReference type="InterPro" id="IPR048279">
    <property type="entry name" value="MdtK-like"/>
</dbReference>
<evidence type="ECO:0000256" key="4">
    <source>
        <dbReference type="ARBA" id="ARBA00022475"/>
    </source>
</evidence>
<evidence type="ECO:0000256" key="5">
    <source>
        <dbReference type="ARBA" id="ARBA00022692"/>
    </source>
</evidence>
<evidence type="ECO:0000256" key="1">
    <source>
        <dbReference type="ARBA" id="ARBA00004651"/>
    </source>
</evidence>
<keyword evidence="8 10" id="KW-0472">Membrane</keyword>
<proteinExistence type="predicted"/>
<feature type="transmembrane region" description="Helical" evidence="10">
    <location>
        <begin position="389"/>
        <end position="411"/>
    </location>
</feature>
<dbReference type="GO" id="GO:0005886">
    <property type="term" value="C:plasma membrane"/>
    <property type="evidence" value="ECO:0007669"/>
    <property type="project" value="UniProtKB-SubCell"/>
</dbReference>
<dbReference type="EMBL" id="JABZGR010000026">
    <property type="protein sequence ID" value="MBF0970853.1"/>
    <property type="molecule type" value="Genomic_DNA"/>
</dbReference>
<dbReference type="Pfam" id="PF01554">
    <property type="entry name" value="MatE"/>
    <property type="match status" value="2"/>
</dbReference>
<dbReference type="GO" id="GO:0042910">
    <property type="term" value="F:xenobiotic transmembrane transporter activity"/>
    <property type="evidence" value="ECO:0007669"/>
    <property type="project" value="InterPro"/>
</dbReference>
<protein>
    <recommendedName>
        <fullName evidence="9">Multidrug-efflux transporter</fullName>
    </recommendedName>
</protein>
<dbReference type="PANTHER" id="PTHR43298:SF2">
    <property type="entry name" value="FMN_FAD EXPORTER YEEO-RELATED"/>
    <property type="match status" value="1"/>
</dbReference>
<evidence type="ECO:0000256" key="6">
    <source>
        <dbReference type="ARBA" id="ARBA00022989"/>
    </source>
</evidence>
<reference evidence="11" key="1">
    <citation type="submission" date="2020-04" db="EMBL/GenBank/DDBJ databases">
        <title>Deep metagenomics examines the oral microbiome during advanced dental caries in children, revealing novel taxa and co-occurrences with host molecules.</title>
        <authorList>
            <person name="Baker J.L."/>
            <person name="Morton J.T."/>
            <person name="Dinis M."/>
            <person name="Alvarez R."/>
            <person name="Tran N.C."/>
            <person name="Knight R."/>
            <person name="Edlund A."/>
        </authorList>
    </citation>
    <scope>NUCLEOTIDE SEQUENCE</scope>
    <source>
        <strain evidence="11">JCVI_34_bin.1</strain>
    </source>
</reference>
<dbReference type="GO" id="GO:0015297">
    <property type="term" value="F:antiporter activity"/>
    <property type="evidence" value="ECO:0007669"/>
    <property type="project" value="UniProtKB-KW"/>
</dbReference>
<dbReference type="PIRSF" id="PIRSF006603">
    <property type="entry name" value="DinF"/>
    <property type="match status" value="1"/>
</dbReference>
<sequence>MISKTLFSHYQQTLKLGLPISIGQIGTIVLSFADTMMVGRYDTPSLAAASFVNSVFNLVIFLLIGYSFGLTPQVGALFGQGETASVGAAVRQALRANSLFAALLMLIMGVGYFFVDRMGQPESLLPLIRPYYLVILASMPFVMLFNVLRQLSDGTMHTKTAMWALWAGNALNILGNWLLIYGVGPFPELGLLGAGLSTLISRIFIVIWISAALLLERCYKPYLKGFFDVRFDWSELRRINAQSLPVSIQMGAETAAFTCCGVMAGWIGKVELAAFQVIMTVSTLGFMFYYSLASAMSIRVATFQGMKDWTQLERSARAGRDILLAVAVVASFVFYFFGPSLIGFFTKDAAVVQMAVMLIPGLIFYQYADAMQICYANALRGTAYVKPMAPIALVAYLCIGIPVGYLLGFIVDWKLNGLFLGLPAGLFTAAALFYYYFRKAMKRNLQASLS</sequence>
<keyword evidence="4" id="KW-1003">Cell membrane</keyword>
<evidence type="ECO:0000313" key="12">
    <source>
        <dbReference type="Proteomes" id="UP000704068"/>
    </source>
</evidence>
<feature type="transmembrane region" description="Helical" evidence="10">
    <location>
        <begin position="273"/>
        <end position="301"/>
    </location>
</feature>
<keyword evidence="5 10" id="KW-0812">Transmembrane</keyword>
<evidence type="ECO:0000256" key="9">
    <source>
        <dbReference type="ARBA" id="ARBA00031636"/>
    </source>
</evidence>
<evidence type="ECO:0000256" key="3">
    <source>
        <dbReference type="ARBA" id="ARBA00022449"/>
    </source>
</evidence>
<feature type="transmembrane region" description="Helical" evidence="10">
    <location>
        <begin position="12"/>
        <end position="33"/>
    </location>
</feature>
<dbReference type="AlphaFoldDB" id="A0A929X0A8"/>
<feature type="transmembrane region" description="Helical" evidence="10">
    <location>
        <begin position="322"/>
        <end position="344"/>
    </location>
</feature>
<feature type="transmembrane region" description="Helical" evidence="10">
    <location>
        <begin position="98"/>
        <end position="115"/>
    </location>
</feature>
<feature type="transmembrane region" description="Helical" evidence="10">
    <location>
        <begin position="189"/>
        <end position="215"/>
    </location>
</feature>
<comment type="caution">
    <text evidence="11">The sequence shown here is derived from an EMBL/GenBank/DDBJ whole genome shotgun (WGS) entry which is preliminary data.</text>
</comment>
<feature type="transmembrane region" description="Helical" evidence="10">
    <location>
        <begin position="246"/>
        <end position="267"/>
    </location>
</feature>
<feature type="transmembrane region" description="Helical" evidence="10">
    <location>
        <begin position="417"/>
        <end position="437"/>
    </location>
</feature>
<evidence type="ECO:0000256" key="8">
    <source>
        <dbReference type="ARBA" id="ARBA00023136"/>
    </source>
</evidence>
<feature type="transmembrane region" description="Helical" evidence="10">
    <location>
        <begin position="45"/>
        <end position="68"/>
    </location>
</feature>
<dbReference type="InterPro" id="IPR002528">
    <property type="entry name" value="MATE_fam"/>
</dbReference>
<comment type="subcellular location">
    <subcellularLocation>
        <location evidence="1">Cell membrane</location>
        <topology evidence="1">Multi-pass membrane protein</topology>
    </subcellularLocation>
</comment>
<keyword evidence="3" id="KW-0050">Antiport</keyword>
<feature type="transmembrane region" description="Helical" evidence="10">
    <location>
        <begin position="160"/>
        <end position="183"/>
    </location>
</feature>
<accession>A0A929X0A8</accession>
<keyword evidence="7" id="KW-0406">Ion transport</keyword>
<feature type="transmembrane region" description="Helical" evidence="10">
    <location>
        <begin position="350"/>
        <end position="368"/>
    </location>
</feature>
<gene>
    <name evidence="11" type="ORF">HXK21_07420</name>
</gene>
<dbReference type="RefSeq" id="WP_303764497.1">
    <property type="nucleotide sequence ID" value="NZ_JABZGR010000026.1"/>
</dbReference>